<keyword evidence="2" id="KW-1185">Reference proteome</keyword>
<name>A0AAV8GS98_9POAL</name>
<gene>
    <name evidence="1" type="ORF">LUZ62_020465</name>
</gene>
<dbReference type="EMBL" id="JAMFTS010000001">
    <property type="protein sequence ID" value="KAJ4807899.1"/>
    <property type="molecule type" value="Genomic_DNA"/>
</dbReference>
<organism evidence="1 2">
    <name type="scientific">Rhynchospora pubera</name>
    <dbReference type="NCBI Taxonomy" id="906938"/>
    <lineage>
        <taxon>Eukaryota</taxon>
        <taxon>Viridiplantae</taxon>
        <taxon>Streptophyta</taxon>
        <taxon>Embryophyta</taxon>
        <taxon>Tracheophyta</taxon>
        <taxon>Spermatophyta</taxon>
        <taxon>Magnoliopsida</taxon>
        <taxon>Liliopsida</taxon>
        <taxon>Poales</taxon>
        <taxon>Cyperaceae</taxon>
        <taxon>Cyperoideae</taxon>
        <taxon>Rhynchosporeae</taxon>
        <taxon>Rhynchospora</taxon>
    </lineage>
</organism>
<dbReference type="InterPro" id="IPR050253">
    <property type="entry name" value="Seed_Storage-Functional"/>
</dbReference>
<dbReference type="InterPro" id="IPR011051">
    <property type="entry name" value="RmlC_Cupin_sf"/>
</dbReference>
<accession>A0AAV8GS98</accession>
<dbReference type="Gene3D" id="2.60.120.10">
    <property type="entry name" value="Jelly Rolls"/>
    <property type="match status" value="1"/>
</dbReference>
<dbReference type="SUPFAM" id="SSF51182">
    <property type="entry name" value="RmlC-like cupins"/>
    <property type="match status" value="1"/>
</dbReference>
<dbReference type="PANTHER" id="PTHR31189:SF79">
    <property type="entry name" value="63 KDA GLOBULIN-LIKE PROTEIN"/>
    <property type="match status" value="1"/>
</dbReference>
<evidence type="ECO:0000313" key="2">
    <source>
        <dbReference type="Proteomes" id="UP001140206"/>
    </source>
</evidence>
<comment type="caution">
    <text evidence="1">The sequence shown here is derived from an EMBL/GenBank/DDBJ whole genome shotgun (WGS) entry which is preliminary data.</text>
</comment>
<dbReference type="InterPro" id="IPR014710">
    <property type="entry name" value="RmlC-like_jellyroll"/>
</dbReference>
<dbReference type="Proteomes" id="UP001140206">
    <property type="component" value="Chromosome 1"/>
</dbReference>
<reference evidence="1" key="1">
    <citation type="submission" date="2022-08" db="EMBL/GenBank/DDBJ databases">
        <authorList>
            <person name="Marques A."/>
        </authorList>
    </citation>
    <scope>NUCLEOTIDE SEQUENCE</scope>
    <source>
        <strain evidence="1">RhyPub2mFocal</strain>
        <tissue evidence="1">Leaves</tissue>
    </source>
</reference>
<sequence>MKVLDKFHEKFKLLIGIANYSISLLVANPRTFVTPLHFDADCVCHVVEGRETVTILKKGERKSHEISKGDVFVTESGSVLHLVSSHRCKSLVLVKFLRSTTLTGQITVSANFFSLLLFA</sequence>
<dbReference type="AlphaFoldDB" id="A0AAV8GS98"/>
<evidence type="ECO:0000313" key="1">
    <source>
        <dbReference type="EMBL" id="KAJ4807899.1"/>
    </source>
</evidence>
<proteinExistence type="predicted"/>
<protein>
    <submittedName>
        <fullName evidence="1">Globulin 1</fullName>
    </submittedName>
</protein>
<dbReference type="PANTHER" id="PTHR31189">
    <property type="entry name" value="OS03G0336100 PROTEIN-RELATED"/>
    <property type="match status" value="1"/>
</dbReference>